<proteinExistence type="predicted"/>
<protein>
    <submittedName>
        <fullName evidence="1">Uncharacterized protein</fullName>
    </submittedName>
</protein>
<comment type="caution">
    <text evidence="1">The sequence shown here is derived from an EMBL/GenBank/DDBJ whole genome shotgun (WGS) entry which is preliminary data.</text>
</comment>
<gene>
    <name evidence="1" type="ORF">PCASD_06698</name>
</gene>
<dbReference type="EMBL" id="PGCI01000615">
    <property type="protein sequence ID" value="PLW24133.1"/>
    <property type="molecule type" value="Genomic_DNA"/>
</dbReference>
<reference evidence="1 2" key="1">
    <citation type="submission" date="2017-11" db="EMBL/GenBank/DDBJ databases">
        <title>De novo assembly and phasing of dikaryotic genomes from two isolates of Puccinia coronata f. sp. avenae, the causal agent of oat crown rust.</title>
        <authorList>
            <person name="Miller M.E."/>
            <person name="Zhang Y."/>
            <person name="Omidvar V."/>
            <person name="Sperschneider J."/>
            <person name="Schwessinger B."/>
            <person name="Raley C."/>
            <person name="Palmer J.M."/>
            <person name="Garnica D."/>
            <person name="Upadhyaya N."/>
            <person name="Rathjen J."/>
            <person name="Taylor J.M."/>
            <person name="Park R.F."/>
            <person name="Dodds P.N."/>
            <person name="Hirsch C.D."/>
            <person name="Kianian S.F."/>
            <person name="Figueroa M."/>
        </authorList>
    </citation>
    <scope>NUCLEOTIDE SEQUENCE [LARGE SCALE GENOMIC DNA]</scope>
    <source>
        <strain evidence="1">12SD80</strain>
    </source>
</reference>
<sequence length="96" mass="10501">MTCHDFGLISSCILTETMASLPQLIHRTSIDIQTSNLQTSFPPRQSLLLFQSSTLATLLSYHQIADPPSAKRVSDYFSAVGSGRVRATNKDGVVIF</sequence>
<accession>A0A2N5TF66</accession>
<organism evidence="1 2">
    <name type="scientific">Puccinia coronata f. sp. avenae</name>
    <dbReference type="NCBI Taxonomy" id="200324"/>
    <lineage>
        <taxon>Eukaryota</taxon>
        <taxon>Fungi</taxon>
        <taxon>Dikarya</taxon>
        <taxon>Basidiomycota</taxon>
        <taxon>Pucciniomycotina</taxon>
        <taxon>Pucciniomycetes</taxon>
        <taxon>Pucciniales</taxon>
        <taxon>Pucciniaceae</taxon>
        <taxon>Puccinia</taxon>
    </lineage>
</organism>
<dbReference type="AlphaFoldDB" id="A0A2N5TF66"/>
<evidence type="ECO:0000313" key="2">
    <source>
        <dbReference type="Proteomes" id="UP000235392"/>
    </source>
</evidence>
<dbReference type="Proteomes" id="UP000235392">
    <property type="component" value="Unassembled WGS sequence"/>
</dbReference>
<name>A0A2N5TF66_9BASI</name>
<evidence type="ECO:0000313" key="1">
    <source>
        <dbReference type="EMBL" id="PLW24133.1"/>
    </source>
</evidence>